<accession>A0A1Q5TBY0</accession>
<keyword evidence="2" id="KW-1185">Reference proteome</keyword>
<dbReference type="Proteomes" id="UP000186268">
    <property type="component" value="Unassembled WGS sequence"/>
</dbReference>
<dbReference type="AntiFam" id="ANF00174">
    <property type="entry name" value="Shadow ORF (irp2)"/>
</dbReference>
<name>A0A1Q5TBY0_9GAMM</name>
<dbReference type="EMBL" id="MKGQ01000116">
    <property type="protein sequence ID" value="OKO97738.1"/>
    <property type="molecule type" value="Genomic_DNA"/>
</dbReference>
<dbReference type="AntiFam" id="ANF00178">
    <property type="entry name" value="Shadow ORF (opposite dhbF)"/>
</dbReference>
<reference evidence="1 2" key="1">
    <citation type="submission" date="2016-09" db="EMBL/GenBank/DDBJ databases">
        <title>Xenorhabdus thuongxuanensis sp. nov. and Xenorhabdus eapokensis sp. nov., isolated from Steinernema species.</title>
        <authorList>
            <person name="Kaempfer P."/>
            <person name="Tobias N.J."/>
            <person name="Phan Ke L."/>
            <person name="Bode H.B."/>
            <person name="Glaeser S.P."/>
        </authorList>
    </citation>
    <scope>NUCLEOTIDE SEQUENCE [LARGE SCALE GENOMIC DNA]</scope>
    <source>
        <strain evidence="1 2">DL20</strain>
    </source>
</reference>
<gene>
    <name evidence="1" type="ORF">Xedl_03901</name>
</gene>
<evidence type="ECO:0000313" key="1">
    <source>
        <dbReference type="EMBL" id="OKO97738.1"/>
    </source>
</evidence>
<comment type="caution">
    <text evidence="1">The sequence shown here is derived from an EMBL/GenBank/DDBJ whole genome shotgun (WGS) entry which is preliminary data.</text>
</comment>
<protein>
    <submittedName>
        <fullName evidence="1">Uncharacterized protein</fullName>
    </submittedName>
</protein>
<evidence type="ECO:0000313" key="2">
    <source>
        <dbReference type="Proteomes" id="UP000186268"/>
    </source>
</evidence>
<sequence>MAIFRFFTAHNKGVQIGAKATASRYHLLYPVVPEGGGHIYNGDFLFTQEGDKSDIGYPNMGRPQNQRCTGGQRGENIGDRGIKCDGGKLQDTIPQLWFTGLMLGMDKVHHITVLQHHAFGLSGGAGSIDNIGQMMGFKWHIRIMYRLLCHLISLRFIIQQPDGQVC</sequence>
<dbReference type="AlphaFoldDB" id="A0A1Q5TBY0"/>
<organism evidence="1 2">
    <name type="scientific">Xenorhabdus eapokensis</name>
    <dbReference type="NCBI Taxonomy" id="1873482"/>
    <lineage>
        <taxon>Bacteria</taxon>
        <taxon>Pseudomonadati</taxon>
        <taxon>Pseudomonadota</taxon>
        <taxon>Gammaproteobacteria</taxon>
        <taxon>Enterobacterales</taxon>
        <taxon>Morganellaceae</taxon>
        <taxon>Xenorhabdus</taxon>
    </lineage>
</organism>
<proteinExistence type="predicted"/>